<feature type="compositionally biased region" description="Polar residues" evidence="1">
    <location>
        <begin position="78"/>
        <end position="96"/>
    </location>
</feature>
<evidence type="ECO:0000313" key="3">
    <source>
        <dbReference type="Proteomes" id="UP001189429"/>
    </source>
</evidence>
<dbReference type="Proteomes" id="UP001189429">
    <property type="component" value="Unassembled WGS sequence"/>
</dbReference>
<name>A0ABN9PSQ7_9DINO</name>
<accession>A0ABN9PSQ7</accession>
<feature type="compositionally biased region" description="Basic and acidic residues" evidence="1">
    <location>
        <begin position="115"/>
        <end position="125"/>
    </location>
</feature>
<protein>
    <submittedName>
        <fullName evidence="2">Uncharacterized protein</fullName>
    </submittedName>
</protein>
<reference evidence="2" key="1">
    <citation type="submission" date="2023-10" db="EMBL/GenBank/DDBJ databases">
        <authorList>
            <person name="Chen Y."/>
            <person name="Shah S."/>
            <person name="Dougan E. K."/>
            <person name="Thang M."/>
            <person name="Chan C."/>
        </authorList>
    </citation>
    <scope>NUCLEOTIDE SEQUENCE [LARGE SCALE GENOMIC DNA]</scope>
</reference>
<feature type="region of interest" description="Disordered" evidence="1">
    <location>
        <begin position="42"/>
        <end position="125"/>
    </location>
</feature>
<comment type="caution">
    <text evidence="2">The sequence shown here is derived from an EMBL/GenBank/DDBJ whole genome shotgun (WGS) entry which is preliminary data.</text>
</comment>
<sequence length="125" mass="13454">MPTCVARVPIARLAVISGGSVKWSALEDRSKARACSREALAWDRERLSAQDDPGPSEPPPALPPEPPRGLPWQPRKSIGSSRTPTLLRQVSPQSGRTARRAPAEAEMGRATPAAHTHESLRPPSI</sequence>
<evidence type="ECO:0000313" key="2">
    <source>
        <dbReference type="EMBL" id="CAK0793494.1"/>
    </source>
</evidence>
<gene>
    <name evidence="2" type="ORF">PCOR1329_LOCUS3783</name>
</gene>
<keyword evidence="3" id="KW-1185">Reference proteome</keyword>
<proteinExistence type="predicted"/>
<dbReference type="EMBL" id="CAUYUJ010000980">
    <property type="protein sequence ID" value="CAK0793494.1"/>
    <property type="molecule type" value="Genomic_DNA"/>
</dbReference>
<feature type="compositionally biased region" description="Pro residues" evidence="1">
    <location>
        <begin position="55"/>
        <end position="69"/>
    </location>
</feature>
<organism evidence="2 3">
    <name type="scientific">Prorocentrum cordatum</name>
    <dbReference type="NCBI Taxonomy" id="2364126"/>
    <lineage>
        <taxon>Eukaryota</taxon>
        <taxon>Sar</taxon>
        <taxon>Alveolata</taxon>
        <taxon>Dinophyceae</taxon>
        <taxon>Prorocentrales</taxon>
        <taxon>Prorocentraceae</taxon>
        <taxon>Prorocentrum</taxon>
    </lineage>
</organism>
<evidence type="ECO:0000256" key="1">
    <source>
        <dbReference type="SAM" id="MobiDB-lite"/>
    </source>
</evidence>